<dbReference type="Gene3D" id="3.20.20.140">
    <property type="entry name" value="Metal-dependent hydrolases"/>
    <property type="match status" value="1"/>
</dbReference>
<dbReference type="InterPro" id="IPR051781">
    <property type="entry name" value="Metallo-dep_Hydrolase"/>
</dbReference>
<dbReference type="InterPro" id="IPR032466">
    <property type="entry name" value="Metal_Hydrolase"/>
</dbReference>
<dbReference type="CDD" id="cd01299">
    <property type="entry name" value="Met_dep_hydrolase_A"/>
    <property type="match status" value="1"/>
</dbReference>
<dbReference type="InterPro" id="IPR057744">
    <property type="entry name" value="OTAase-like"/>
</dbReference>
<dbReference type="PANTHER" id="PTHR43135:SF3">
    <property type="entry name" value="ALPHA-D-RIBOSE 1-METHYLPHOSPHONATE 5-TRIPHOSPHATE DIPHOSPHATASE"/>
    <property type="match status" value="1"/>
</dbReference>
<dbReference type="RefSeq" id="WP_066598685.1">
    <property type="nucleotide sequence ID" value="NZ_FORY01000014.1"/>
</dbReference>
<dbReference type="InterPro" id="IPR011059">
    <property type="entry name" value="Metal-dep_hydrolase_composite"/>
</dbReference>
<evidence type="ECO:0000259" key="1">
    <source>
        <dbReference type="Pfam" id="PF01979"/>
    </source>
</evidence>
<dbReference type="Pfam" id="PF01979">
    <property type="entry name" value="Amidohydro_1"/>
    <property type="match status" value="1"/>
</dbReference>
<dbReference type="SUPFAM" id="SSF51556">
    <property type="entry name" value="Metallo-dependent hydrolases"/>
    <property type="match status" value="1"/>
</dbReference>
<dbReference type="AlphaFoldDB" id="A0A1I3VC45"/>
<dbReference type="OrthoDB" id="9765769at2"/>
<dbReference type="InterPro" id="IPR006680">
    <property type="entry name" value="Amidohydro-rel"/>
</dbReference>
<dbReference type="Gene3D" id="2.30.40.10">
    <property type="entry name" value="Urease, subunit C, domain 1"/>
    <property type="match status" value="1"/>
</dbReference>
<organism evidence="2 3">
    <name type="scientific">Celeribacter halophilus</name>
    <dbReference type="NCBI Taxonomy" id="576117"/>
    <lineage>
        <taxon>Bacteria</taxon>
        <taxon>Pseudomonadati</taxon>
        <taxon>Pseudomonadota</taxon>
        <taxon>Alphaproteobacteria</taxon>
        <taxon>Rhodobacterales</taxon>
        <taxon>Roseobacteraceae</taxon>
        <taxon>Celeribacter</taxon>
    </lineage>
</organism>
<gene>
    <name evidence="2" type="ORF">SAMN04488138_11424</name>
</gene>
<dbReference type="SUPFAM" id="SSF51338">
    <property type="entry name" value="Composite domain of metallo-dependent hydrolases"/>
    <property type="match status" value="1"/>
</dbReference>
<dbReference type="GeneID" id="98666240"/>
<dbReference type="STRING" id="576117.SAMN04488138_11424"/>
<dbReference type="Proteomes" id="UP000183299">
    <property type="component" value="Unassembled WGS sequence"/>
</dbReference>
<dbReference type="EMBL" id="FORY01000014">
    <property type="protein sequence ID" value="SFJ91757.1"/>
    <property type="molecule type" value="Genomic_DNA"/>
</dbReference>
<dbReference type="PANTHER" id="PTHR43135">
    <property type="entry name" value="ALPHA-D-RIBOSE 1-METHYLPHOSPHONATE 5-TRIPHOSPHATE DIPHOSPHATASE"/>
    <property type="match status" value="1"/>
</dbReference>
<feature type="domain" description="Amidohydrolase-related" evidence="1">
    <location>
        <begin position="53"/>
        <end position="391"/>
    </location>
</feature>
<name>A0A1I3VC45_9RHOB</name>
<reference evidence="2 3" key="1">
    <citation type="submission" date="2016-10" db="EMBL/GenBank/DDBJ databases">
        <authorList>
            <person name="de Groot N.N."/>
        </authorList>
    </citation>
    <scope>NUCLEOTIDE SEQUENCE [LARGE SCALE GENOMIC DNA]</scope>
    <source>
        <strain evidence="2 3">CGMCC 1.8891</strain>
    </source>
</reference>
<proteinExistence type="predicted"/>
<sequence>MTLTLLKNARIVDGTSPEPTDPVGIVIEGGKIKEVGKDVTADAEQVFDMAGLTVMPGLTDCHVHVIATTANLGLNAELPTSLVAARSSQIMRGMLMRGFTTVRDLGGADRGLQLAVEEGAFLGPRLVICGKALSQTGGHTDYRGPFSNRDVSWYPEVLGTLGRKCDGVPEIQRAVREELKNGAQFVKVMADGGVSSPSDPVGYLVFSVEELKAMVEIAKGFGTYATGHLYCDEAIVRALDCGFECIEHGNLMSDSTIERVAKEGIAVVPTNITYDILAKSGAEFGMPAESVAKVVDVREAGLERLEKMHKAGVLMGYGSDLLGGMHPEQSGEFTLRGRYLPADAVIRSATVDAAKVLRMEGQIGEIAPGAFADIIAVDGNPLDDLALLTGQGAHMPFIMKEGQVVKKTAALS</sequence>
<evidence type="ECO:0000313" key="3">
    <source>
        <dbReference type="Proteomes" id="UP000183299"/>
    </source>
</evidence>
<keyword evidence="3" id="KW-1185">Reference proteome</keyword>
<evidence type="ECO:0000313" key="2">
    <source>
        <dbReference type="EMBL" id="SFJ91757.1"/>
    </source>
</evidence>
<protein>
    <submittedName>
        <fullName evidence="2">Imidazolonepropionase</fullName>
    </submittedName>
</protein>
<dbReference type="GO" id="GO:0016810">
    <property type="term" value="F:hydrolase activity, acting on carbon-nitrogen (but not peptide) bonds"/>
    <property type="evidence" value="ECO:0007669"/>
    <property type="project" value="InterPro"/>
</dbReference>
<accession>A0A1I3VC45</accession>